<dbReference type="Gene3D" id="1.20.5.1930">
    <property type="match status" value="1"/>
</dbReference>
<gene>
    <name evidence="3" type="ORF">S12H4_61667</name>
</gene>
<dbReference type="GO" id="GO:0000155">
    <property type="term" value="F:phosphorelay sensor kinase activity"/>
    <property type="evidence" value="ECO:0007669"/>
    <property type="project" value="InterPro"/>
</dbReference>
<feature type="domain" description="PAC" evidence="2">
    <location>
        <begin position="1"/>
        <end position="37"/>
    </location>
</feature>
<feature type="non-terminal residue" evidence="3">
    <location>
        <position position="109"/>
    </location>
</feature>
<name>X1W1H9_9ZZZZ</name>
<feature type="region of interest" description="Disordered" evidence="1">
    <location>
        <begin position="1"/>
        <end position="20"/>
    </location>
</feature>
<comment type="caution">
    <text evidence="3">The sequence shown here is derived from an EMBL/GenBank/DDBJ whole genome shotgun (WGS) entry which is preliminary data.</text>
</comment>
<organism evidence="3">
    <name type="scientific">marine sediment metagenome</name>
    <dbReference type="NCBI Taxonomy" id="412755"/>
    <lineage>
        <taxon>unclassified sequences</taxon>
        <taxon>metagenomes</taxon>
        <taxon>ecological metagenomes</taxon>
    </lineage>
</organism>
<dbReference type="AlphaFoldDB" id="X1W1H9"/>
<reference evidence="3" key="1">
    <citation type="journal article" date="2014" name="Front. Microbiol.">
        <title>High frequency of phylogenetically diverse reductive dehalogenase-homologous genes in deep subseafloor sedimentary metagenomes.</title>
        <authorList>
            <person name="Kawai M."/>
            <person name="Futagami T."/>
            <person name="Toyoda A."/>
            <person name="Takaki Y."/>
            <person name="Nishi S."/>
            <person name="Hori S."/>
            <person name="Arai W."/>
            <person name="Tsubouchi T."/>
            <person name="Morono Y."/>
            <person name="Uchiyama I."/>
            <person name="Ito T."/>
            <person name="Fujiyama A."/>
            <person name="Inagaki F."/>
            <person name="Takami H."/>
        </authorList>
    </citation>
    <scope>NUCLEOTIDE SEQUENCE</scope>
    <source>
        <strain evidence="3">Expedition CK06-06</strain>
    </source>
</reference>
<evidence type="ECO:0000256" key="1">
    <source>
        <dbReference type="SAM" id="MobiDB-lite"/>
    </source>
</evidence>
<protein>
    <recommendedName>
        <fullName evidence="2">PAC domain-containing protein</fullName>
    </recommendedName>
</protein>
<evidence type="ECO:0000259" key="2">
    <source>
        <dbReference type="PROSITE" id="PS50113"/>
    </source>
</evidence>
<dbReference type="Pfam" id="PF07730">
    <property type="entry name" value="HisKA_3"/>
    <property type="match status" value="1"/>
</dbReference>
<dbReference type="InterPro" id="IPR000700">
    <property type="entry name" value="PAS-assoc_C"/>
</dbReference>
<dbReference type="GO" id="GO:0046983">
    <property type="term" value="F:protein dimerization activity"/>
    <property type="evidence" value="ECO:0007669"/>
    <property type="project" value="InterPro"/>
</dbReference>
<dbReference type="PROSITE" id="PS50113">
    <property type="entry name" value="PAC"/>
    <property type="match status" value="1"/>
</dbReference>
<accession>X1W1H9</accession>
<evidence type="ECO:0000313" key="3">
    <source>
        <dbReference type="EMBL" id="GAJ21985.1"/>
    </source>
</evidence>
<proteinExistence type="predicted"/>
<dbReference type="InterPro" id="IPR011712">
    <property type="entry name" value="Sig_transdc_His_kin_sub3_dim/P"/>
</dbReference>
<dbReference type="EMBL" id="BARW01041025">
    <property type="protein sequence ID" value="GAJ21985.1"/>
    <property type="molecule type" value="Genomic_DNA"/>
</dbReference>
<sequence>MHEQAEVIHNADNSPIRMRGTVQDVTAQKQAEKEILDNQKQLRSLTAELLLSEERERRKIARGLHDSVGQILAFSDRELGTLQKSAPQKLMKSVEEIRHHIKQAVKQTR</sequence>
<dbReference type="GO" id="GO:0016020">
    <property type="term" value="C:membrane"/>
    <property type="evidence" value="ECO:0007669"/>
    <property type="project" value="InterPro"/>
</dbReference>
<dbReference type="Gene3D" id="2.10.70.100">
    <property type="match status" value="1"/>
</dbReference>